<dbReference type="PANTHER" id="PTHR30492:SF0">
    <property type="entry name" value="METHYLGLYOXAL SYNTHASE"/>
    <property type="match status" value="1"/>
</dbReference>
<dbReference type="PANTHER" id="PTHR30492">
    <property type="entry name" value="METHYLGLYOXAL SYNTHASE"/>
    <property type="match status" value="1"/>
</dbReference>
<dbReference type="InterPro" id="IPR011607">
    <property type="entry name" value="MGS-like_dom"/>
</dbReference>
<dbReference type="NCBIfam" id="NF003559">
    <property type="entry name" value="PRK05234.1"/>
    <property type="match status" value="1"/>
</dbReference>
<protein>
    <recommendedName>
        <fullName evidence="2">Methylglyoxal synthase</fullName>
        <shortName evidence="2">MGS</shortName>
        <ecNumber evidence="2">4.2.3.3</ecNumber>
    </recommendedName>
</protein>
<sequence length="130" mass="14182">MADKLRIALIAHDARKRDMADWAHAHEARLARCELVATGNTGLQLMTRCPSLKVERLLSGPLGGDQQIGARIVEGKVDALVFFIDPLSAHPHDVDVKALVRVAVLSNILFALNRTTADTVLLSLIPEAER</sequence>
<name>A0A371B6P3_9BRAD</name>
<evidence type="ECO:0000256" key="3">
    <source>
        <dbReference type="PIRSR" id="PIRSR006614-1"/>
    </source>
</evidence>
<feature type="active site" description="Proton donor/acceptor" evidence="2 3">
    <location>
        <position position="65"/>
    </location>
</feature>
<feature type="binding site" evidence="2">
    <location>
        <position position="12"/>
    </location>
    <ligand>
        <name>substrate</name>
    </ligand>
</feature>
<dbReference type="GO" id="GO:0005829">
    <property type="term" value="C:cytosol"/>
    <property type="evidence" value="ECO:0007669"/>
    <property type="project" value="TreeGrafter"/>
</dbReference>
<dbReference type="GO" id="GO:0008929">
    <property type="term" value="F:methylglyoxal synthase activity"/>
    <property type="evidence" value="ECO:0007669"/>
    <property type="project" value="UniProtKB-UniRule"/>
</dbReference>
<dbReference type="PIRSF" id="PIRSF006614">
    <property type="entry name" value="Methylglyox_syn"/>
    <property type="match status" value="1"/>
</dbReference>
<dbReference type="Gene3D" id="3.40.50.1380">
    <property type="entry name" value="Methylglyoxal synthase-like domain"/>
    <property type="match status" value="1"/>
</dbReference>
<evidence type="ECO:0000256" key="1">
    <source>
        <dbReference type="ARBA" id="ARBA00006287"/>
    </source>
</evidence>
<dbReference type="GO" id="GO:0019242">
    <property type="term" value="P:methylglyoxal biosynthetic process"/>
    <property type="evidence" value="ECO:0007669"/>
    <property type="project" value="UniProtKB-UniRule"/>
</dbReference>
<dbReference type="InterPro" id="IPR018148">
    <property type="entry name" value="Methylglyoxal_synth_AS"/>
</dbReference>
<dbReference type="HAMAP" id="MF_00549">
    <property type="entry name" value="Methylglyoxal_synth"/>
    <property type="match status" value="1"/>
</dbReference>
<feature type="domain" description="MGS-like" evidence="4">
    <location>
        <begin position="1"/>
        <end position="130"/>
    </location>
</feature>
<feature type="binding site" evidence="2">
    <location>
        <begin position="59"/>
        <end position="60"/>
    </location>
    <ligand>
        <name>substrate</name>
    </ligand>
</feature>
<keyword evidence="2 5" id="KW-0456">Lyase</keyword>
<dbReference type="AlphaFoldDB" id="A0A371B6P3"/>
<feature type="binding site" evidence="2">
    <location>
        <position position="92"/>
    </location>
    <ligand>
        <name>substrate</name>
    </ligand>
</feature>
<evidence type="ECO:0000256" key="2">
    <source>
        <dbReference type="HAMAP-Rule" id="MF_00549"/>
    </source>
</evidence>
<reference evidence="6" key="1">
    <citation type="submission" date="2018-08" db="EMBL/GenBank/DDBJ databases">
        <authorList>
            <person name="Kim S.-J."/>
            <person name="Jung G.-Y."/>
        </authorList>
    </citation>
    <scope>NUCLEOTIDE SEQUENCE [LARGE SCALE GENOMIC DNA]</scope>
    <source>
        <strain evidence="6">GY_H</strain>
    </source>
</reference>
<comment type="catalytic activity">
    <reaction evidence="2">
        <text>dihydroxyacetone phosphate = methylglyoxal + phosphate</text>
        <dbReference type="Rhea" id="RHEA:17937"/>
        <dbReference type="ChEBI" id="CHEBI:17158"/>
        <dbReference type="ChEBI" id="CHEBI:43474"/>
        <dbReference type="ChEBI" id="CHEBI:57642"/>
        <dbReference type="EC" id="4.2.3.3"/>
    </reaction>
</comment>
<dbReference type="RefSeq" id="WP_115515275.1">
    <property type="nucleotide sequence ID" value="NZ_QRGO01000001.1"/>
</dbReference>
<feature type="binding site" evidence="2">
    <location>
        <position position="16"/>
    </location>
    <ligand>
        <name>substrate</name>
    </ligand>
</feature>
<comment type="function">
    <text evidence="2">Catalyzes the formation of methylglyoxal from dihydroxyacetone phosphate.</text>
</comment>
<dbReference type="InterPro" id="IPR004363">
    <property type="entry name" value="Methylgl_synth"/>
</dbReference>
<dbReference type="EMBL" id="QRGO01000001">
    <property type="protein sequence ID" value="RDV03248.1"/>
    <property type="molecule type" value="Genomic_DNA"/>
</dbReference>
<dbReference type="PROSITE" id="PS01335">
    <property type="entry name" value="METHYLGLYOXAL_SYNTH"/>
    <property type="match status" value="1"/>
</dbReference>
<dbReference type="Proteomes" id="UP000263993">
    <property type="component" value="Unassembled WGS sequence"/>
</dbReference>
<dbReference type="SUPFAM" id="SSF52335">
    <property type="entry name" value="Methylglyoxal synthase-like"/>
    <property type="match status" value="1"/>
</dbReference>
<dbReference type="OrthoDB" id="9787147at2"/>
<comment type="caution">
    <text evidence="2">Lacks conserved residue(s) required for the propagation of feature annotation.</text>
</comment>
<accession>A0A371B6P3</accession>
<organism evidence="5 6">
    <name type="scientific">Undibacter mobilis</name>
    <dbReference type="NCBI Taxonomy" id="2292256"/>
    <lineage>
        <taxon>Bacteria</taxon>
        <taxon>Pseudomonadati</taxon>
        <taxon>Pseudomonadota</taxon>
        <taxon>Alphaproteobacteria</taxon>
        <taxon>Hyphomicrobiales</taxon>
        <taxon>Nitrobacteraceae</taxon>
        <taxon>Undibacter</taxon>
    </lineage>
</organism>
<dbReference type="InterPro" id="IPR036914">
    <property type="entry name" value="MGS-like_dom_sf"/>
</dbReference>
<comment type="similarity">
    <text evidence="1 2">Belongs to the methylglyoxal synthase family.</text>
</comment>
<dbReference type="CDD" id="cd01422">
    <property type="entry name" value="MGS"/>
    <property type="match status" value="1"/>
</dbReference>
<dbReference type="Pfam" id="PF02142">
    <property type="entry name" value="MGS"/>
    <property type="match status" value="1"/>
</dbReference>
<comment type="caution">
    <text evidence="5">The sequence shown here is derived from an EMBL/GenBank/DDBJ whole genome shotgun (WGS) entry which is preliminary data.</text>
</comment>
<gene>
    <name evidence="2" type="primary">mgsA</name>
    <name evidence="5" type="ORF">DXH78_00770</name>
</gene>
<evidence type="ECO:0000313" key="5">
    <source>
        <dbReference type="EMBL" id="RDV03248.1"/>
    </source>
</evidence>
<proteinExistence type="inferred from homology"/>
<dbReference type="EC" id="4.2.3.3" evidence="2"/>
<evidence type="ECO:0000259" key="4">
    <source>
        <dbReference type="PROSITE" id="PS51855"/>
    </source>
</evidence>
<dbReference type="SMART" id="SM00851">
    <property type="entry name" value="MGS"/>
    <property type="match status" value="1"/>
</dbReference>
<dbReference type="PROSITE" id="PS51855">
    <property type="entry name" value="MGS"/>
    <property type="match status" value="1"/>
</dbReference>
<evidence type="ECO:0000313" key="6">
    <source>
        <dbReference type="Proteomes" id="UP000263993"/>
    </source>
</evidence>
<keyword evidence="6" id="KW-1185">Reference proteome</keyword>